<accession>A0AAX4ITG2</accession>
<dbReference type="PANTHER" id="PTHR33112:SF10">
    <property type="entry name" value="TOL"/>
    <property type="match status" value="1"/>
</dbReference>
<reference evidence="4" key="1">
    <citation type="journal article" date="2023" name="bioRxiv">
        <title>Complete genome of the Medicago anthracnose fungus, Colletotrichum destructivum, reveals a mini-chromosome-like region within a core chromosome.</title>
        <authorList>
            <person name="Lapalu N."/>
            <person name="Simon A."/>
            <person name="Lu A."/>
            <person name="Plaumann P.-L."/>
            <person name="Amselem J."/>
            <person name="Pigne S."/>
            <person name="Auger A."/>
            <person name="Koch C."/>
            <person name="Dallery J.-F."/>
            <person name="O'Connell R.J."/>
        </authorList>
    </citation>
    <scope>NUCLEOTIDE SEQUENCE [LARGE SCALE GENOMIC DNA]</scope>
    <source>
        <strain evidence="4">CBS 520.97</strain>
    </source>
</reference>
<dbReference type="AlphaFoldDB" id="A0AAX4ITG2"/>
<name>A0AAX4ITG2_9PEZI</name>
<feature type="region of interest" description="Disordered" evidence="1">
    <location>
        <begin position="513"/>
        <end position="543"/>
    </location>
</feature>
<organism evidence="3 4">
    <name type="scientific">Colletotrichum destructivum</name>
    <dbReference type="NCBI Taxonomy" id="34406"/>
    <lineage>
        <taxon>Eukaryota</taxon>
        <taxon>Fungi</taxon>
        <taxon>Dikarya</taxon>
        <taxon>Ascomycota</taxon>
        <taxon>Pezizomycotina</taxon>
        <taxon>Sordariomycetes</taxon>
        <taxon>Hypocreomycetidae</taxon>
        <taxon>Glomerellales</taxon>
        <taxon>Glomerellaceae</taxon>
        <taxon>Colletotrichum</taxon>
        <taxon>Colletotrichum destructivum species complex</taxon>
    </lineage>
</organism>
<proteinExistence type="predicted"/>
<evidence type="ECO:0000313" key="4">
    <source>
        <dbReference type="Proteomes" id="UP001322277"/>
    </source>
</evidence>
<dbReference type="KEGG" id="cdet:87948009"/>
<dbReference type="InterPro" id="IPR010730">
    <property type="entry name" value="HET"/>
</dbReference>
<evidence type="ECO:0000256" key="1">
    <source>
        <dbReference type="SAM" id="MobiDB-lite"/>
    </source>
</evidence>
<protein>
    <submittedName>
        <fullName evidence="3">Heterokaryon incompatibility</fullName>
    </submittedName>
</protein>
<dbReference type="EMBL" id="CP137311">
    <property type="protein sequence ID" value="WQF86495.1"/>
    <property type="molecule type" value="Genomic_DNA"/>
</dbReference>
<dbReference type="Proteomes" id="UP001322277">
    <property type="component" value="Chromosome 7"/>
</dbReference>
<keyword evidence="4" id="KW-1185">Reference proteome</keyword>
<dbReference type="Pfam" id="PF06985">
    <property type="entry name" value="HET"/>
    <property type="match status" value="1"/>
</dbReference>
<dbReference type="GeneID" id="87948009"/>
<sequence length="639" mass="71960">MESCGTCRDFFRLTISSAPLRGFDVSFPRGCSRDERQSVKESAQNCQLCHTIYHFLQPRHESTFDLPESDNHPFEIKVYPQKSLLHGEKNLFSNVRFFYDIQNRDGTDYGSFHTLNFSMWADEGSSGPDSSTGPITTGTPALMSFVTRPPILRESPGETNGLVRKFLHNCLDHHESCRLGQPPDEEFELPSRVLSIKDDAGGISVKLVENYGLSGRYCALSHCWGPEDKRPLRTLKANITDHLASIPWNKLPATFQDAIILTRDLGIEYLWIDSLCILQDDKKDWFNESKKMASVYRRATLVIAAVSSEDSTQGLSKPERSEPLTFRVPSYTQEGSSQSGYNIAEFQNAWGNIDGPLRERAWAFQEWYLGRRKVFFTSEGINWKCDEITCNERGSNTDLRLYATLSWAACLEEYTDKLLTVPSDRLVALLGISAEMQKSRNDSFVPEFGVWEDNLAEQLLWRPTDMMHENLPGLPSWCWAATGGAKAWLVDERDRMPNEVMVKSTVNTISLRKSGHPDFGNNSSSGEEDWSTDTKDSGSAFEESGVGYYGGSDDDSFIEESEDSYPGHTHRNTVSFTAPALGDACVDIFKVGRSKEVHWALLLQPVDNTLKKFTRVGVALLWPRALETGEGEVTEFEIV</sequence>
<dbReference type="PANTHER" id="PTHR33112">
    <property type="entry name" value="DOMAIN PROTEIN, PUTATIVE-RELATED"/>
    <property type="match status" value="1"/>
</dbReference>
<dbReference type="RefSeq" id="XP_062783716.1">
    <property type="nucleotide sequence ID" value="XM_062927665.1"/>
</dbReference>
<evidence type="ECO:0000259" key="2">
    <source>
        <dbReference type="Pfam" id="PF06985"/>
    </source>
</evidence>
<gene>
    <name evidence="3" type="ORF">CDEST_11509</name>
</gene>
<evidence type="ECO:0000313" key="3">
    <source>
        <dbReference type="EMBL" id="WQF86495.1"/>
    </source>
</evidence>
<feature type="domain" description="Heterokaryon incompatibility" evidence="2">
    <location>
        <begin position="217"/>
        <end position="366"/>
    </location>
</feature>